<keyword evidence="3" id="KW-1185">Reference proteome</keyword>
<dbReference type="EMBL" id="BPLQ01006345">
    <property type="protein sequence ID" value="GIY21805.1"/>
    <property type="molecule type" value="Genomic_DNA"/>
</dbReference>
<protein>
    <submittedName>
        <fullName evidence="2">Uncharacterized protein</fullName>
    </submittedName>
</protein>
<dbReference type="Proteomes" id="UP001054837">
    <property type="component" value="Unassembled WGS sequence"/>
</dbReference>
<keyword evidence="1" id="KW-0472">Membrane</keyword>
<reference evidence="2 3" key="1">
    <citation type="submission" date="2021-06" db="EMBL/GenBank/DDBJ databases">
        <title>Caerostris darwini draft genome.</title>
        <authorList>
            <person name="Kono N."/>
            <person name="Arakawa K."/>
        </authorList>
    </citation>
    <scope>NUCLEOTIDE SEQUENCE [LARGE SCALE GENOMIC DNA]</scope>
</reference>
<sequence>MAISIYEDKVIVEVERTTPLWRFARVQPRCHRVDRFMASLGENYELGPGYCRGLVGGKLSIVATVLLFMLPLVCSALVRLDLGDMIFSSFFNSGETSADRTYCKRDNGILDDSGEGFLKEFVSI</sequence>
<comment type="caution">
    <text evidence="2">The sequence shown here is derived from an EMBL/GenBank/DDBJ whole genome shotgun (WGS) entry which is preliminary data.</text>
</comment>
<accession>A0AAV4RK25</accession>
<name>A0AAV4RK25_9ARAC</name>
<proteinExistence type="predicted"/>
<gene>
    <name evidence="2" type="ORF">CDAR_56651</name>
</gene>
<keyword evidence="1" id="KW-1133">Transmembrane helix</keyword>
<organism evidence="2 3">
    <name type="scientific">Caerostris darwini</name>
    <dbReference type="NCBI Taxonomy" id="1538125"/>
    <lineage>
        <taxon>Eukaryota</taxon>
        <taxon>Metazoa</taxon>
        <taxon>Ecdysozoa</taxon>
        <taxon>Arthropoda</taxon>
        <taxon>Chelicerata</taxon>
        <taxon>Arachnida</taxon>
        <taxon>Araneae</taxon>
        <taxon>Araneomorphae</taxon>
        <taxon>Entelegynae</taxon>
        <taxon>Araneoidea</taxon>
        <taxon>Araneidae</taxon>
        <taxon>Caerostris</taxon>
    </lineage>
</organism>
<dbReference type="AlphaFoldDB" id="A0AAV4RK25"/>
<feature type="transmembrane region" description="Helical" evidence="1">
    <location>
        <begin position="59"/>
        <end position="78"/>
    </location>
</feature>
<evidence type="ECO:0000313" key="3">
    <source>
        <dbReference type="Proteomes" id="UP001054837"/>
    </source>
</evidence>
<keyword evidence="1" id="KW-0812">Transmembrane</keyword>
<evidence type="ECO:0000313" key="2">
    <source>
        <dbReference type="EMBL" id="GIY21805.1"/>
    </source>
</evidence>
<evidence type="ECO:0000256" key="1">
    <source>
        <dbReference type="SAM" id="Phobius"/>
    </source>
</evidence>